<evidence type="ECO:0000313" key="3">
    <source>
        <dbReference type="WBParaSite" id="jg965"/>
    </source>
</evidence>
<sequence length="111" mass="12414">MVIGLLLIFAGIIVGPLIFVSYQTKLLQQDVLNQFPVLQQLLPYEPSIIASPLLKLPTNSTILTIALSAYTIYRILAKLFEKAKNMFKSCKKRNRKQSVVKESTLETASST</sequence>
<keyword evidence="1" id="KW-1133">Transmembrane helix</keyword>
<keyword evidence="1" id="KW-0812">Transmembrane</keyword>
<reference evidence="3" key="1">
    <citation type="submission" date="2022-11" db="UniProtKB">
        <authorList>
            <consortium name="WormBaseParasite"/>
        </authorList>
    </citation>
    <scope>IDENTIFICATION</scope>
</reference>
<dbReference type="WBParaSite" id="jg965">
    <property type="protein sequence ID" value="jg965"/>
    <property type="gene ID" value="jg965"/>
</dbReference>
<dbReference type="Proteomes" id="UP000887574">
    <property type="component" value="Unplaced"/>
</dbReference>
<evidence type="ECO:0000313" key="2">
    <source>
        <dbReference type="Proteomes" id="UP000887574"/>
    </source>
</evidence>
<evidence type="ECO:0000256" key="1">
    <source>
        <dbReference type="SAM" id="Phobius"/>
    </source>
</evidence>
<feature type="transmembrane region" description="Helical" evidence="1">
    <location>
        <begin position="56"/>
        <end position="76"/>
    </location>
</feature>
<name>A0A915ETI1_9BILA</name>
<feature type="transmembrane region" description="Helical" evidence="1">
    <location>
        <begin position="5"/>
        <end position="22"/>
    </location>
</feature>
<accession>A0A915ETI1</accession>
<proteinExistence type="predicted"/>
<dbReference type="AlphaFoldDB" id="A0A915ETI1"/>
<keyword evidence="2" id="KW-1185">Reference proteome</keyword>
<protein>
    <submittedName>
        <fullName evidence="3">Uncharacterized protein</fullName>
    </submittedName>
</protein>
<organism evidence="2 3">
    <name type="scientific">Ditylenchus dipsaci</name>
    <dbReference type="NCBI Taxonomy" id="166011"/>
    <lineage>
        <taxon>Eukaryota</taxon>
        <taxon>Metazoa</taxon>
        <taxon>Ecdysozoa</taxon>
        <taxon>Nematoda</taxon>
        <taxon>Chromadorea</taxon>
        <taxon>Rhabditida</taxon>
        <taxon>Tylenchina</taxon>
        <taxon>Tylenchomorpha</taxon>
        <taxon>Sphaerularioidea</taxon>
        <taxon>Anguinidae</taxon>
        <taxon>Anguininae</taxon>
        <taxon>Ditylenchus</taxon>
    </lineage>
</organism>
<keyword evidence="1" id="KW-0472">Membrane</keyword>